<gene>
    <name evidence="1" type="ORF">SPIL2461_LOCUS2355</name>
</gene>
<reference evidence="1" key="1">
    <citation type="submission" date="2021-02" db="EMBL/GenBank/DDBJ databases">
        <authorList>
            <person name="Dougan E. K."/>
            <person name="Rhodes N."/>
            <person name="Thang M."/>
            <person name="Chan C."/>
        </authorList>
    </citation>
    <scope>NUCLEOTIDE SEQUENCE</scope>
</reference>
<accession>A0A812JMU8</accession>
<protein>
    <submittedName>
        <fullName evidence="1">Uncharacterized protein</fullName>
    </submittedName>
</protein>
<dbReference type="EMBL" id="CAJNIZ010002558">
    <property type="protein sequence ID" value="CAE7211919.1"/>
    <property type="molecule type" value="Genomic_DNA"/>
</dbReference>
<organism evidence="1 2">
    <name type="scientific">Symbiodinium pilosum</name>
    <name type="common">Dinoflagellate</name>
    <dbReference type="NCBI Taxonomy" id="2952"/>
    <lineage>
        <taxon>Eukaryota</taxon>
        <taxon>Sar</taxon>
        <taxon>Alveolata</taxon>
        <taxon>Dinophyceae</taxon>
        <taxon>Suessiales</taxon>
        <taxon>Symbiodiniaceae</taxon>
        <taxon>Symbiodinium</taxon>
    </lineage>
</organism>
<name>A0A812JMU8_SYMPI</name>
<dbReference type="Proteomes" id="UP000649617">
    <property type="component" value="Unassembled WGS sequence"/>
</dbReference>
<evidence type="ECO:0000313" key="1">
    <source>
        <dbReference type="EMBL" id="CAE7211919.1"/>
    </source>
</evidence>
<sequence>MQPLVKDIRDAKPKASEEFGAVDLAQSLWACATLKLDQGLAQPLFSAAAEKCTEFTVVGLSSVMWSAAALAITDPGACYAMRTQARELANRCRDSPM</sequence>
<dbReference type="OrthoDB" id="10049244at2759"/>
<keyword evidence="2" id="KW-1185">Reference proteome</keyword>
<evidence type="ECO:0000313" key="2">
    <source>
        <dbReference type="Proteomes" id="UP000649617"/>
    </source>
</evidence>
<comment type="caution">
    <text evidence="1">The sequence shown here is derived from an EMBL/GenBank/DDBJ whole genome shotgun (WGS) entry which is preliminary data.</text>
</comment>
<proteinExistence type="predicted"/>
<dbReference type="AlphaFoldDB" id="A0A812JMU8"/>